<feature type="region of interest" description="Disordered" evidence="1">
    <location>
        <begin position="18"/>
        <end position="74"/>
    </location>
</feature>
<feature type="compositionally biased region" description="Gly residues" evidence="1">
    <location>
        <begin position="49"/>
        <end position="69"/>
    </location>
</feature>
<evidence type="ECO:0000313" key="3">
    <source>
        <dbReference type="EMBL" id="GAA1944780.1"/>
    </source>
</evidence>
<keyword evidence="4" id="KW-1185">Reference proteome</keyword>
<sequence length="217" mass="23580">MRMTREHFIEADHRGFGRRHDRMSHHDHQRGEGRFHHDPGFGRPHHGPGAWGDPGFPGGPGFGPGFGGRGGRRRSKGDVRAAILSLLAESPSNGYAIIKAVSEKTEGAWRPSPGSVYPTLQQLVDEDLIVAVGEGRKTEFQLTDEGRAYIAEHEDEIAGAWASVPKPSESSTELFQALGKLMGVAGQFRHGATDEQRAAAAAKIDEARKALYLILAE</sequence>
<organism evidence="3 4">
    <name type="scientific">Agromyces allii</name>
    <dbReference type="NCBI Taxonomy" id="393607"/>
    <lineage>
        <taxon>Bacteria</taxon>
        <taxon>Bacillati</taxon>
        <taxon>Actinomycetota</taxon>
        <taxon>Actinomycetes</taxon>
        <taxon>Micrococcales</taxon>
        <taxon>Microbacteriaceae</taxon>
        <taxon>Agromyces</taxon>
    </lineage>
</organism>
<dbReference type="InterPro" id="IPR005149">
    <property type="entry name" value="Tscrpt_reg_PadR_N"/>
</dbReference>
<comment type="caution">
    <text evidence="3">The sequence shown here is derived from an EMBL/GenBank/DDBJ whole genome shotgun (WGS) entry which is preliminary data.</text>
</comment>
<evidence type="ECO:0000259" key="2">
    <source>
        <dbReference type="Pfam" id="PF03551"/>
    </source>
</evidence>
<dbReference type="Pfam" id="PF03551">
    <property type="entry name" value="PadR"/>
    <property type="match status" value="1"/>
</dbReference>
<dbReference type="PANTHER" id="PTHR43252">
    <property type="entry name" value="TRANSCRIPTIONAL REGULATOR YQJI"/>
    <property type="match status" value="1"/>
</dbReference>
<feature type="domain" description="Transcription regulator PadR N-terminal" evidence="2">
    <location>
        <begin position="83"/>
        <end position="152"/>
    </location>
</feature>
<evidence type="ECO:0000313" key="4">
    <source>
        <dbReference type="Proteomes" id="UP001499954"/>
    </source>
</evidence>
<gene>
    <name evidence="3" type="ORF">GCM10009717_08970</name>
</gene>
<protein>
    <submittedName>
        <fullName evidence="3">PadR family transcriptional regulator</fullName>
    </submittedName>
</protein>
<dbReference type="Proteomes" id="UP001499954">
    <property type="component" value="Unassembled WGS sequence"/>
</dbReference>
<name>A0ABN2Q546_9MICO</name>
<dbReference type="InterPro" id="IPR036390">
    <property type="entry name" value="WH_DNA-bd_sf"/>
</dbReference>
<accession>A0ABN2Q546</accession>
<evidence type="ECO:0000256" key="1">
    <source>
        <dbReference type="SAM" id="MobiDB-lite"/>
    </source>
</evidence>
<reference evidence="3 4" key="1">
    <citation type="journal article" date="2019" name="Int. J. Syst. Evol. Microbiol.">
        <title>The Global Catalogue of Microorganisms (GCM) 10K type strain sequencing project: providing services to taxonomists for standard genome sequencing and annotation.</title>
        <authorList>
            <consortium name="The Broad Institute Genomics Platform"/>
            <consortium name="The Broad Institute Genome Sequencing Center for Infectious Disease"/>
            <person name="Wu L."/>
            <person name="Ma J."/>
        </authorList>
    </citation>
    <scope>NUCLEOTIDE SEQUENCE [LARGE SCALE GENOMIC DNA]</scope>
    <source>
        <strain evidence="3 4">JCM 13584</strain>
    </source>
</reference>
<feature type="compositionally biased region" description="Basic and acidic residues" evidence="1">
    <location>
        <begin position="24"/>
        <end position="40"/>
    </location>
</feature>
<dbReference type="SUPFAM" id="SSF46785">
    <property type="entry name" value="Winged helix' DNA-binding domain"/>
    <property type="match status" value="1"/>
</dbReference>
<dbReference type="PANTHER" id="PTHR43252:SF2">
    <property type="entry name" value="TRANSCRIPTION REGULATOR, PADR-LIKE FAMILY"/>
    <property type="match status" value="1"/>
</dbReference>
<dbReference type="EMBL" id="BAAAMK010000001">
    <property type="protein sequence ID" value="GAA1944780.1"/>
    <property type="molecule type" value="Genomic_DNA"/>
</dbReference>
<dbReference type="InterPro" id="IPR036388">
    <property type="entry name" value="WH-like_DNA-bd_sf"/>
</dbReference>
<proteinExistence type="predicted"/>
<dbReference type="Gene3D" id="1.10.10.10">
    <property type="entry name" value="Winged helix-like DNA-binding domain superfamily/Winged helix DNA-binding domain"/>
    <property type="match status" value="1"/>
</dbReference>